<reference evidence="1 2" key="1">
    <citation type="submission" date="2017-12" db="EMBL/GenBank/DDBJ databases">
        <title>Complete genome sequence of Spiroplasma monobiae MQ-1 (ATCC 33825).</title>
        <authorList>
            <person name="Tsai Y.-M."/>
            <person name="Lo W.-S."/>
            <person name="Wu P.-S."/>
            <person name="Cho S.-T."/>
            <person name="Kuo C.-H."/>
        </authorList>
    </citation>
    <scope>NUCLEOTIDE SEQUENCE [LARGE SCALE GENOMIC DNA]</scope>
    <source>
        <strain evidence="1 2">MQ-1</strain>
    </source>
</reference>
<dbReference type="RefSeq" id="WP_101780723.1">
    <property type="nucleotide sequence ID" value="NZ_CP025543.1"/>
</dbReference>
<dbReference type="OrthoDB" id="390172at2"/>
<sequence length="94" mass="11324">MKKSLLSLNENLEHQVDYIYYNQSLDMCVHKTIAMDSRDNKFKCIDCFVIFAIKTKKQVLSFNKRLIKEFNFEKAEITLKKKIKKQRLEEDDEE</sequence>
<evidence type="ECO:0000313" key="2">
    <source>
        <dbReference type="Proteomes" id="UP000234790"/>
    </source>
</evidence>
<evidence type="ECO:0000313" key="1">
    <source>
        <dbReference type="EMBL" id="AUM62666.1"/>
    </source>
</evidence>
<dbReference type="Proteomes" id="UP000234790">
    <property type="component" value="Chromosome"/>
</dbReference>
<proteinExistence type="predicted"/>
<accession>A0A2K9LUE0</accession>
<protein>
    <submittedName>
        <fullName evidence="1">Uncharacterized protein</fullName>
    </submittedName>
</protein>
<dbReference type="EMBL" id="CP025543">
    <property type="protein sequence ID" value="AUM62666.1"/>
    <property type="molecule type" value="Genomic_DNA"/>
</dbReference>
<name>A0A2K9LUE0_SPISQ</name>
<dbReference type="AlphaFoldDB" id="A0A2K9LUE0"/>
<dbReference type="KEGG" id="smoo:SMONO_v1c04170"/>
<keyword evidence="2" id="KW-1185">Reference proteome</keyword>
<organism evidence="1 2">
    <name type="scientific">Spiroplasma monobiae MQ-1</name>
    <dbReference type="NCBI Taxonomy" id="1336748"/>
    <lineage>
        <taxon>Bacteria</taxon>
        <taxon>Bacillati</taxon>
        <taxon>Mycoplasmatota</taxon>
        <taxon>Mollicutes</taxon>
        <taxon>Entomoplasmatales</taxon>
        <taxon>Spiroplasmataceae</taxon>
        <taxon>Spiroplasma</taxon>
    </lineage>
</organism>
<gene>
    <name evidence="1" type="ORF">SMONO_v1c04170</name>
</gene>